<dbReference type="Proteomes" id="UP000176451">
    <property type="component" value="Unassembled WGS sequence"/>
</dbReference>
<reference evidence="2 3" key="1">
    <citation type="journal article" date="2016" name="Nat. Commun.">
        <title>Thousands of microbial genomes shed light on interconnected biogeochemical processes in an aquifer system.</title>
        <authorList>
            <person name="Anantharaman K."/>
            <person name="Brown C.T."/>
            <person name="Hug L.A."/>
            <person name="Sharon I."/>
            <person name="Castelle C.J."/>
            <person name="Probst A.J."/>
            <person name="Thomas B.C."/>
            <person name="Singh A."/>
            <person name="Wilkins M.J."/>
            <person name="Karaoz U."/>
            <person name="Brodie E.L."/>
            <person name="Williams K.H."/>
            <person name="Hubbard S.S."/>
            <person name="Banfield J.F."/>
        </authorList>
    </citation>
    <scope>NUCLEOTIDE SEQUENCE [LARGE SCALE GENOMIC DNA]</scope>
</reference>
<dbReference type="AlphaFoldDB" id="A0A1F5EEK5"/>
<dbReference type="EMBL" id="MEZV01000050">
    <property type="protein sequence ID" value="OGD65869.1"/>
    <property type="molecule type" value="Genomic_DNA"/>
</dbReference>
<dbReference type="STRING" id="1797469.A3F08_00055"/>
<sequence>MNENINQKIAKIPFWILYLISSFIICFDLIYTHSFLSNNTQAIEGNPVNAYLSNILGVDYFLFMIPVVLLLLYGAAKFAGWIIRRYYQKSQIKGDNYTIVVVILLTLPNVVFNELFAILFNTKPMLSFQGSLIFGLILMAIFMTIAEIADSKATKNIAK</sequence>
<comment type="caution">
    <text evidence="2">The sequence shown here is derived from an EMBL/GenBank/DDBJ whole genome shotgun (WGS) entry which is preliminary data.</text>
</comment>
<proteinExistence type="predicted"/>
<feature type="transmembrane region" description="Helical" evidence="1">
    <location>
        <begin position="97"/>
        <end position="120"/>
    </location>
</feature>
<evidence type="ECO:0000313" key="3">
    <source>
        <dbReference type="Proteomes" id="UP000176451"/>
    </source>
</evidence>
<evidence type="ECO:0000313" key="2">
    <source>
        <dbReference type="EMBL" id="OGD65869.1"/>
    </source>
</evidence>
<keyword evidence="1" id="KW-0472">Membrane</keyword>
<feature type="transmembrane region" description="Helical" evidence="1">
    <location>
        <begin position="126"/>
        <end position="149"/>
    </location>
</feature>
<evidence type="ECO:0000256" key="1">
    <source>
        <dbReference type="SAM" id="Phobius"/>
    </source>
</evidence>
<protein>
    <submittedName>
        <fullName evidence="2">Uncharacterized protein</fullName>
    </submittedName>
</protein>
<keyword evidence="1" id="KW-1133">Transmembrane helix</keyword>
<feature type="transmembrane region" description="Helical" evidence="1">
    <location>
        <begin position="12"/>
        <end position="31"/>
    </location>
</feature>
<organism evidence="2 3">
    <name type="scientific">Candidatus Berkelbacteria bacterium RIFCSPHIGHO2_12_FULL_36_9</name>
    <dbReference type="NCBI Taxonomy" id="1797469"/>
    <lineage>
        <taxon>Bacteria</taxon>
        <taxon>Candidatus Berkelbacteria</taxon>
    </lineage>
</organism>
<gene>
    <name evidence="2" type="ORF">A3F08_00055</name>
</gene>
<feature type="transmembrane region" description="Helical" evidence="1">
    <location>
        <begin position="51"/>
        <end position="76"/>
    </location>
</feature>
<name>A0A1F5EEK5_9BACT</name>
<accession>A0A1F5EEK5</accession>
<keyword evidence="1" id="KW-0812">Transmembrane</keyword>